<dbReference type="STRING" id="993615.L2GL95"/>
<dbReference type="InterPro" id="IPR013126">
    <property type="entry name" value="Hsp_70_fam"/>
</dbReference>
<keyword evidence="1" id="KW-0547">Nucleotide-binding</keyword>
<dbReference type="GO" id="GO:0034663">
    <property type="term" value="C:endoplasmic reticulum chaperone complex"/>
    <property type="evidence" value="ECO:0007669"/>
    <property type="project" value="TreeGrafter"/>
</dbReference>
<dbReference type="PRINTS" id="PR00301">
    <property type="entry name" value="HEATSHOCK70"/>
</dbReference>
<reference evidence="4" key="1">
    <citation type="submission" date="2011-05" db="EMBL/GenBank/DDBJ databases">
        <title>The genome sequence of Vittaforma corneae strain ATCC 50505.</title>
        <authorList>
            <consortium name="The Broad Institute Genome Sequencing Platform"/>
            <person name="Cuomo C."/>
            <person name="Didier E."/>
            <person name="Bowers L."/>
            <person name="Young S.K."/>
            <person name="Zeng Q."/>
            <person name="Gargeya S."/>
            <person name="Fitzgerald M."/>
            <person name="Haas B."/>
            <person name="Abouelleil A."/>
            <person name="Alvarado L."/>
            <person name="Arachchi H.M."/>
            <person name="Berlin A."/>
            <person name="Chapman S.B."/>
            <person name="Gearin G."/>
            <person name="Goldberg J."/>
            <person name="Griggs A."/>
            <person name="Gujja S."/>
            <person name="Hansen M."/>
            <person name="Heiman D."/>
            <person name="Howarth C."/>
            <person name="Larimer J."/>
            <person name="Lui A."/>
            <person name="MacDonald P.J.P."/>
            <person name="McCowen C."/>
            <person name="Montmayeur A."/>
            <person name="Murphy C."/>
            <person name="Neiman D."/>
            <person name="Pearson M."/>
            <person name="Priest M."/>
            <person name="Roberts A."/>
            <person name="Saif S."/>
            <person name="Shea T."/>
            <person name="Sisk P."/>
            <person name="Stolte C."/>
            <person name="Sykes S."/>
            <person name="Wortman J."/>
            <person name="Nusbaum C."/>
            <person name="Birren B."/>
        </authorList>
    </citation>
    <scope>NUCLEOTIDE SEQUENCE [LARGE SCALE GENOMIC DNA]</scope>
    <source>
        <strain evidence="4">ATCC 50505</strain>
    </source>
</reference>
<dbReference type="SUPFAM" id="SSF53067">
    <property type="entry name" value="Actin-like ATPase domain"/>
    <property type="match status" value="1"/>
</dbReference>
<organism evidence="3 4">
    <name type="scientific">Vittaforma corneae (strain ATCC 50505)</name>
    <name type="common">Microsporidian parasite</name>
    <name type="synonym">Nosema corneum</name>
    <dbReference type="NCBI Taxonomy" id="993615"/>
    <lineage>
        <taxon>Eukaryota</taxon>
        <taxon>Fungi</taxon>
        <taxon>Fungi incertae sedis</taxon>
        <taxon>Microsporidia</taxon>
        <taxon>Nosematidae</taxon>
        <taxon>Vittaforma</taxon>
    </lineage>
</organism>
<protein>
    <recommendedName>
        <fullName evidence="5">Hsp70-like protein</fullName>
    </recommendedName>
</protein>
<evidence type="ECO:0000256" key="1">
    <source>
        <dbReference type="ARBA" id="ARBA00022741"/>
    </source>
</evidence>
<dbReference type="Pfam" id="PF00012">
    <property type="entry name" value="HSP70"/>
    <property type="match status" value="1"/>
</dbReference>
<dbReference type="HOGENOM" id="CLU_005965_0_2_1"/>
<evidence type="ECO:0008006" key="5">
    <source>
        <dbReference type="Google" id="ProtNLM"/>
    </source>
</evidence>
<dbReference type="PANTHER" id="PTHR45639:SF34">
    <property type="entry name" value="CHAPERONE PROTEIN DNAK"/>
    <property type="match status" value="1"/>
</dbReference>
<dbReference type="PANTHER" id="PTHR45639">
    <property type="entry name" value="HSC70CB, ISOFORM G-RELATED"/>
    <property type="match status" value="1"/>
</dbReference>
<evidence type="ECO:0000313" key="4">
    <source>
        <dbReference type="Proteomes" id="UP000011082"/>
    </source>
</evidence>
<dbReference type="InParanoid" id="L2GL95"/>
<dbReference type="RefSeq" id="XP_007605310.1">
    <property type="nucleotide sequence ID" value="XM_007605248.1"/>
</dbReference>
<keyword evidence="4" id="KW-1185">Reference proteome</keyword>
<dbReference type="InterPro" id="IPR043129">
    <property type="entry name" value="ATPase_NBD"/>
</dbReference>
<dbReference type="VEuPathDB" id="MicrosporidiaDB:VICG_01865"/>
<dbReference type="OrthoDB" id="2401965at2759"/>
<keyword evidence="2" id="KW-0067">ATP-binding</keyword>
<proteinExistence type="predicted"/>
<dbReference type="InterPro" id="IPR018181">
    <property type="entry name" value="Heat_shock_70_CS"/>
</dbReference>
<sequence>MAKKVTTIGIDLGTTTSCVAGYYMGELKVIDNRDGDHITPSVVCFDKDGGQPVVGSNAILAATSAPENFVYEVKRMFGKGFHSDEVINARKYWPFHLKEIKTTGKAMDKTATDNIGIAVKEKGKERVYEPVQVSAYVLNYLFESAKQRLGTSPSFVAITVPAYFNEGAKQRTLDAAKIAFSGKLMRTTTLSMLRLYFWLSQLQLL</sequence>
<dbReference type="OMA" id="MEHITAM"/>
<dbReference type="GO" id="GO:0030968">
    <property type="term" value="P:endoplasmic reticulum unfolded protein response"/>
    <property type="evidence" value="ECO:0007669"/>
    <property type="project" value="TreeGrafter"/>
</dbReference>
<name>L2GL95_VITCO</name>
<dbReference type="GO" id="GO:0005524">
    <property type="term" value="F:ATP binding"/>
    <property type="evidence" value="ECO:0007669"/>
    <property type="project" value="UniProtKB-KW"/>
</dbReference>
<gene>
    <name evidence="3" type="ORF">VICG_01865</name>
</gene>
<dbReference type="GO" id="GO:0140662">
    <property type="term" value="F:ATP-dependent protein folding chaperone"/>
    <property type="evidence" value="ECO:0007669"/>
    <property type="project" value="InterPro"/>
</dbReference>
<accession>L2GL95</accession>
<dbReference type="GeneID" id="19882575"/>
<evidence type="ECO:0000256" key="2">
    <source>
        <dbReference type="ARBA" id="ARBA00022840"/>
    </source>
</evidence>
<dbReference type="Proteomes" id="UP000011082">
    <property type="component" value="Unassembled WGS sequence"/>
</dbReference>
<dbReference type="PROSITE" id="PS00297">
    <property type="entry name" value="HSP70_1"/>
    <property type="match status" value="1"/>
</dbReference>
<dbReference type="Gene3D" id="3.30.420.40">
    <property type="match status" value="1"/>
</dbReference>
<dbReference type="EMBL" id="JH370150">
    <property type="protein sequence ID" value="ELA41072.1"/>
    <property type="molecule type" value="Genomic_DNA"/>
</dbReference>
<evidence type="ECO:0000313" key="3">
    <source>
        <dbReference type="EMBL" id="ELA41072.1"/>
    </source>
</evidence>
<dbReference type="AlphaFoldDB" id="L2GL95"/>